<keyword evidence="6" id="KW-1185">Reference proteome</keyword>
<dbReference type="Gene3D" id="1.10.10.10">
    <property type="entry name" value="Winged helix-like DNA-binding domain superfamily/Winged helix DNA-binding domain"/>
    <property type="match status" value="1"/>
</dbReference>
<dbReference type="CDD" id="cd06170">
    <property type="entry name" value="LuxR_C_like"/>
    <property type="match status" value="1"/>
</dbReference>
<keyword evidence="3" id="KW-0804">Transcription</keyword>
<dbReference type="AlphaFoldDB" id="A0A2K8MJZ5"/>
<name>A0A2K8MJZ5_9SPHN</name>
<dbReference type="SUPFAM" id="SSF46894">
    <property type="entry name" value="C-terminal effector domain of the bipartite response regulators"/>
    <property type="match status" value="1"/>
</dbReference>
<gene>
    <name evidence="5" type="ORF">CVN68_21480</name>
</gene>
<dbReference type="PANTHER" id="PTHR44688:SF16">
    <property type="entry name" value="DNA-BINDING TRANSCRIPTIONAL ACTIVATOR DEVR_DOSR"/>
    <property type="match status" value="1"/>
</dbReference>
<sequence>MLASRAEHEERLRDCGADADGTGQRAAVGLKEAQSGLPLLDRCASALDLRGWLLKYARNLGFYGARYIQLGRPCWGLEESEPGCAIRYLSTSSHADREDEQWIASDPAIGRIRGAYVPFSWSTRISASLTASQRGWLDGERARGVDAGLVIPVQDSAGCPAYLSLFGFDESSIQRLIEKNAPEMAFLAGQFHALAKKLVPIAEWVGRAPRLSNRELECLKLAALGQTVDESGRTLGISGRTVEFHLRNALEKLGASSKLRAVVLAFGAGAAVAI</sequence>
<evidence type="ECO:0000256" key="2">
    <source>
        <dbReference type="ARBA" id="ARBA00023125"/>
    </source>
</evidence>
<dbReference type="PROSITE" id="PS50043">
    <property type="entry name" value="HTH_LUXR_2"/>
    <property type="match status" value="1"/>
</dbReference>
<keyword evidence="1" id="KW-0805">Transcription regulation</keyword>
<evidence type="ECO:0000256" key="3">
    <source>
        <dbReference type="ARBA" id="ARBA00023163"/>
    </source>
</evidence>
<keyword evidence="2" id="KW-0238">DNA-binding</keyword>
<evidence type="ECO:0000313" key="5">
    <source>
        <dbReference type="EMBL" id="ATY34212.1"/>
    </source>
</evidence>
<proteinExistence type="predicted"/>
<dbReference type="InterPro" id="IPR036388">
    <property type="entry name" value="WH-like_DNA-bd_sf"/>
</dbReference>
<dbReference type="PANTHER" id="PTHR44688">
    <property type="entry name" value="DNA-BINDING TRANSCRIPTIONAL ACTIVATOR DEVR_DOSR"/>
    <property type="match status" value="1"/>
</dbReference>
<dbReference type="InterPro" id="IPR036693">
    <property type="entry name" value="TF_LuxR_autoind-bd_dom_sf"/>
</dbReference>
<feature type="domain" description="HTH luxR-type" evidence="4">
    <location>
        <begin position="204"/>
        <end position="269"/>
    </location>
</feature>
<dbReference type="Pfam" id="PF00196">
    <property type="entry name" value="GerE"/>
    <property type="match status" value="1"/>
</dbReference>
<dbReference type="InterPro" id="IPR000792">
    <property type="entry name" value="Tscrpt_reg_LuxR_C"/>
</dbReference>
<accession>A0A2K8MJZ5</accession>
<dbReference type="GO" id="GO:0006355">
    <property type="term" value="P:regulation of DNA-templated transcription"/>
    <property type="evidence" value="ECO:0007669"/>
    <property type="project" value="InterPro"/>
</dbReference>
<dbReference type="Proteomes" id="UP000229081">
    <property type="component" value="Chromosome"/>
</dbReference>
<protein>
    <submittedName>
        <fullName evidence="5">LuxR family transcriptional regulator</fullName>
    </submittedName>
</protein>
<dbReference type="GO" id="GO:0003677">
    <property type="term" value="F:DNA binding"/>
    <property type="evidence" value="ECO:0007669"/>
    <property type="project" value="UniProtKB-KW"/>
</dbReference>
<evidence type="ECO:0000313" key="6">
    <source>
        <dbReference type="Proteomes" id="UP000229081"/>
    </source>
</evidence>
<dbReference type="InterPro" id="IPR005143">
    <property type="entry name" value="TF_LuxR_autoind-bd_dom"/>
</dbReference>
<dbReference type="Pfam" id="PF03472">
    <property type="entry name" value="Autoind_bind"/>
    <property type="match status" value="1"/>
</dbReference>
<dbReference type="RefSeq" id="WP_100284001.1">
    <property type="nucleotide sequence ID" value="NZ_CP024923.1"/>
</dbReference>
<evidence type="ECO:0000259" key="4">
    <source>
        <dbReference type="PROSITE" id="PS50043"/>
    </source>
</evidence>
<dbReference type="OrthoDB" id="3679796at2"/>
<dbReference type="Gene3D" id="3.30.450.80">
    <property type="entry name" value="Transcription factor LuxR-like, autoinducer-binding domain"/>
    <property type="match status" value="1"/>
</dbReference>
<organism evidence="5 6">
    <name type="scientific">Sphingomonas psychrotolerans</name>
    <dbReference type="NCBI Taxonomy" id="1327635"/>
    <lineage>
        <taxon>Bacteria</taxon>
        <taxon>Pseudomonadati</taxon>
        <taxon>Pseudomonadota</taxon>
        <taxon>Alphaproteobacteria</taxon>
        <taxon>Sphingomonadales</taxon>
        <taxon>Sphingomonadaceae</taxon>
        <taxon>Sphingomonas</taxon>
    </lineage>
</organism>
<evidence type="ECO:0000256" key="1">
    <source>
        <dbReference type="ARBA" id="ARBA00023015"/>
    </source>
</evidence>
<dbReference type="InterPro" id="IPR016032">
    <property type="entry name" value="Sig_transdc_resp-reg_C-effctor"/>
</dbReference>
<dbReference type="SMART" id="SM00421">
    <property type="entry name" value="HTH_LUXR"/>
    <property type="match status" value="1"/>
</dbReference>
<dbReference type="SUPFAM" id="SSF75516">
    <property type="entry name" value="Pheromone-binding domain of LuxR-like quorum-sensing transcription factors"/>
    <property type="match status" value="1"/>
</dbReference>
<dbReference type="EMBL" id="CP024923">
    <property type="protein sequence ID" value="ATY34212.1"/>
    <property type="molecule type" value="Genomic_DNA"/>
</dbReference>
<reference evidence="5 6" key="1">
    <citation type="submission" date="2017-11" db="EMBL/GenBank/DDBJ databases">
        <title>Complete genome sequence of Sphingomonas sp. Strain Cra20, a psychrotolerant potential plant growth promoting rhizobacteria.</title>
        <authorList>
            <person name="Luo Y."/>
        </authorList>
    </citation>
    <scope>NUCLEOTIDE SEQUENCE [LARGE SCALE GENOMIC DNA]</scope>
    <source>
        <strain evidence="5 6">Cra20</strain>
    </source>
</reference>
<dbReference type="PRINTS" id="PR00038">
    <property type="entry name" value="HTHLUXR"/>
</dbReference>
<dbReference type="KEGG" id="sphc:CVN68_21480"/>